<organism evidence="7 8">
    <name type="scientific">Roseovarius phycicola</name>
    <dbReference type="NCBI Taxonomy" id="3080976"/>
    <lineage>
        <taxon>Bacteria</taxon>
        <taxon>Pseudomonadati</taxon>
        <taxon>Pseudomonadota</taxon>
        <taxon>Alphaproteobacteria</taxon>
        <taxon>Rhodobacterales</taxon>
        <taxon>Roseobacteraceae</taxon>
        <taxon>Roseovarius</taxon>
    </lineage>
</organism>
<feature type="transmembrane region" description="Helical" evidence="6">
    <location>
        <begin position="146"/>
        <end position="167"/>
    </location>
</feature>
<gene>
    <name evidence="7" type="ORF">RZ517_12710</name>
</gene>
<accession>A0ABZ2HH10</accession>
<feature type="transmembrane region" description="Helical" evidence="6">
    <location>
        <begin position="41"/>
        <end position="66"/>
    </location>
</feature>
<dbReference type="PANTHER" id="PTHR30086:SF20">
    <property type="entry name" value="ARGININE EXPORTER PROTEIN ARGO-RELATED"/>
    <property type="match status" value="1"/>
</dbReference>
<keyword evidence="5 6" id="KW-0472">Membrane</keyword>
<name>A0ABZ2HH10_9RHOB</name>
<evidence type="ECO:0000256" key="6">
    <source>
        <dbReference type="SAM" id="Phobius"/>
    </source>
</evidence>
<keyword evidence="4 6" id="KW-1133">Transmembrane helix</keyword>
<dbReference type="Pfam" id="PF01810">
    <property type="entry name" value="LysE"/>
    <property type="match status" value="1"/>
</dbReference>
<keyword evidence="3 6" id="KW-0812">Transmembrane</keyword>
<evidence type="ECO:0000256" key="4">
    <source>
        <dbReference type="ARBA" id="ARBA00022989"/>
    </source>
</evidence>
<dbReference type="Proteomes" id="UP001364156">
    <property type="component" value="Chromosome"/>
</dbReference>
<protein>
    <submittedName>
        <fullName evidence="7">LysE family translocator</fullName>
    </submittedName>
</protein>
<dbReference type="PANTHER" id="PTHR30086">
    <property type="entry name" value="ARGININE EXPORTER PROTEIN ARGO"/>
    <property type="match status" value="1"/>
</dbReference>
<evidence type="ECO:0000256" key="5">
    <source>
        <dbReference type="ARBA" id="ARBA00023136"/>
    </source>
</evidence>
<keyword evidence="2" id="KW-1003">Cell membrane</keyword>
<keyword evidence="8" id="KW-1185">Reference proteome</keyword>
<evidence type="ECO:0000256" key="3">
    <source>
        <dbReference type="ARBA" id="ARBA00022692"/>
    </source>
</evidence>
<feature type="transmembrane region" description="Helical" evidence="6">
    <location>
        <begin position="120"/>
        <end position="140"/>
    </location>
</feature>
<evidence type="ECO:0000313" key="8">
    <source>
        <dbReference type="Proteomes" id="UP001364156"/>
    </source>
</evidence>
<proteinExistence type="predicted"/>
<reference evidence="7 8" key="1">
    <citation type="submission" date="2023-10" db="EMBL/GenBank/DDBJ databases">
        <title>Roseovarius strain S88 nov., isolated from a marine algae.</title>
        <authorList>
            <person name="Lee M.W."/>
            <person name="Lee J.K."/>
            <person name="Kim J.M."/>
            <person name="Choi D.G."/>
            <person name="Baek J.H."/>
            <person name="Bayburt H."/>
            <person name="Jung J.J."/>
            <person name="Han D.M."/>
            <person name="Jeon C.O."/>
        </authorList>
    </citation>
    <scope>NUCLEOTIDE SEQUENCE [LARGE SCALE GENOMIC DNA]</scope>
    <source>
        <strain evidence="7 8">S88</strain>
    </source>
</reference>
<sequence>MENLTAFLLAAFALTGSPGPNTLSAAAVGASFGRIRGLRYVAGLVVGVMLVALIVGTGISGAIFALPGVTPVITAMAIVYFLYLAWKIATAPAIGHLENNDANPPRLIDGIFVTLANPKAYAAMAALFSGYVLIAGNPLIDGLWKAALILGVIIIVNFLWLMTGAELARHLRSPRAARAVNIAFALLLLASVATLAM</sequence>
<comment type="subcellular location">
    <subcellularLocation>
        <location evidence="1">Cell membrane</location>
        <topology evidence="1">Multi-pass membrane protein</topology>
    </subcellularLocation>
</comment>
<evidence type="ECO:0000313" key="7">
    <source>
        <dbReference type="EMBL" id="WWR45647.1"/>
    </source>
</evidence>
<feature type="transmembrane region" description="Helical" evidence="6">
    <location>
        <begin position="179"/>
        <end position="196"/>
    </location>
</feature>
<dbReference type="EMBL" id="CP146069">
    <property type="protein sequence ID" value="WWR45647.1"/>
    <property type="molecule type" value="Genomic_DNA"/>
</dbReference>
<evidence type="ECO:0000256" key="1">
    <source>
        <dbReference type="ARBA" id="ARBA00004651"/>
    </source>
</evidence>
<dbReference type="InterPro" id="IPR001123">
    <property type="entry name" value="LeuE-type"/>
</dbReference>
<evidence type="ECO:0000256" key="2">
    <source>
        <dbReference type="ARBA" id="ARBA00022475"/>
    </source>
</evidence>